<feature type="signal peptide" evidence="1">
    <location>
        <begin position="1"/>
        <end position="28"/>
    </location>
</feature>
<reference evidence="2 3" key="1">
    <citation type="journal article" date="2020" name="IScience">
        <title>Genome Sequencing of the Endangered Kingdonia uniflora (Circaeasteraceae, Ranunculales) Reveals Potential Mechanisms of Evolutionary Specialization.</title>
        <authorList>
            <person name="Sun Y."/>
            <person name="Deng T."/>
            <person name="Zhang A."/>
            <person name="Moore M.J."/>
            <person name="Landis J.B."/>
            <person name="Lin N."/>
            <person name="Zhang H."/>
            <person name="Zhang X."/>
            <person name="Huang J."/>
            <person name="Zhang X."/>
            <person name="Sun H."/>
            <person name="Wang H."/>
        </authorList>
    </citation>
    <scope>NUCLEOTIDE SEQUENCE [LARGE SCALE GENOMIC DNA]</scope>
    <source>
        <strain evidence="2">TB1705</strain>
        <tissue evidence="2">Leaf</tissue>
    </source>
</reference>
<dbReference type="InterPro" id="IPR052757">
    <property type="entry name" value="Ribosomal_protein_S1"/>
</dbReference>
<gene>
    <name evidence="2" type="ORF">GIB67_028832</name>
</gene>
<dbReference type="Proteomes" id="UP000541444">
    <property type="component" value="Unassembled WGS sequence"/>
</dbReference>
<dbReference type="AlphaFoldDB" id="A0A7J7LTD7"/>
<comment type="caution">
    <text evidence="2">The sequence shown here is derived from an EMBL/GenBank/DDBJ whole genome shotgun (WGS) entry which is preliminary data.</text>
</comment>
<proteinExistence type="predicted"/>
<organism evidence="2 3">
    <name type="scientific">Kingdonia uniflora</name>
    <dbReference type="NCBI Taxonomy" id="39325"/>
    <lineage>
        <taxon>Eukaryota</taxon>
        <taxon>Viridiplantae</taxon>
        <taxon>Streptophyta</taxon>
        <taxon>Embryophyta</taxon>
        <taxon>Tracheophyta</taxon>
        <taxon>Spermatophyta</taxon>
        <taxon>Magnoliopsida</taxon>
        <taxon>Ranunculales</taxon>
        <taxon>Circaeasteraceae</taxon>
        <taxon>Kingdonia</taxon>
    </lineage>
</organism>
<accession>A0A7J7LTD7</accession>
<dbReference type="PANTHER" id="PTHR47559:SF1">
    <property type="entry name" value="OS03G0844900 PROTEIN"/>
    <property type="match status" value="1"/>
</dbReference>
<dbReference type="PANTHER" id="PTHR47559">
    <property type="entry name" value="OS03G0844900 PROTEIN"/>
    <property type="match status" value="1"/>
</dbReference>
<dbReference type="OrthoDB" id="412781at2759"/>
<evidence type="ECO:0000313" key="3">
    <source>
        <dbReference type="Proteomes" id="UP000541444"/>
    </source>
</evidence>
<name>A0A7J7LTD7_9MAGN</name>
<protein>
    <submittedName>
        <fullName evidence="2">Uncharacterized protein</fullName>
    </submittedName>
</protein>
<feature type="chain" id="PRO_5029716977" evidence="1">
    <location>
        <begin position="29"/>
        <end position="290"/>
    </location>
</feature>
<sequence>MSRGRRTGLPMLSRMIHILVTLRTTVYGFDEIRGLYALNASFRDIYADCIEENAYKLDFLPEVRRSRVVNVNILTPFRGDHIPLIVILPIDAVKSGDVVDTIVDVDTRTSAKGGTYKIFKSRWRGKIVEEDTWVHKAYSQQLDPEFHAEYIARENSWERSRVTLSIKQLEGDPLLETLYNAIPQDGTLGMDSSTIPEHLNITPLPELDNICIELLKEDGITEVRIGREGFEKRVVSQDLQLWLSNHARAADNQFTILARAGRQVQEVHLTTTLDHDGIKKALQRVLERVP</sequence>
<evidence type="ECO:0000313" key="2">
    <source>
        <dbReference type="EMBL" id="KAF6145837.1"/>
    </source>
</evidence>
<keyword evidence="3" id="KW-1185">Reference proteome</keyword>
<dbReference type="EMBL" id="JACGCM010002027">
    <property type="protein sequence ID" value="KAF6145837.1"/>
    <property type="molecule type" value="Genomic_DNA"/>
</dbReference>
<evidence type="ECO:0000256" key="1">
    <source>
        <dbReference type="SAM" id="SignalP"/>
    </source>
</evidence>
<keyword evidence="1" id="KW-0732">Signal</keyword>